<organism evidence="1 2">
    <name type="scientific">Kibdelosporangium lantanae</name>
    <dbReference type="NCBI Taxonomy" id="1497396"/>
    <lineage>
        <taxon>Bacteria</taxon>
        <taxon>Bacillati</taxon>
        <taxon>Actinomycetota</taxon>
        <taxon>Actinomycetes</taxon>
        <taxon>Pseudonocardiales</taxon>
        <taxon>Pseudonocardiaceae</taxon>
        <taxon>Kibdelosporangium</taxon>
    </lineage>
</organism>
<evidence type="ECO:0000313" key="2">
    <source>
        <dbReference type="Proteomes" id="UP001597045"/>
    </source>
</evidence>
<evidence type="ECO:0000313" key="1">
    <source>
        <dbReference type="EMBL" id="MFD1049509.1"/>
    </source>
</evidence>
<dbReference type="InterPro" id="IPR036396">
    <property type="entry name" value="Cyt_P450_sf"/>
</dbReference>
<keyword evidence="2" id="KW-1185">Reference proteome</keyword>
<proteinExistence type="predicted"/>
<name>A0ABW3MJU8_9PSEU</name>
<dbReference type="Proteomes" id="UP001597045">
    <property type="component" value="Unassembled WGS sequence"/>
</dbReference>
<dbReference type="SUPFAM" id="SSF48264">
    <property type="entry name" value="Cytochrome P450"/>
    <property type="match status" value="1"/>
</dbReference>
<gene>
    <name evidence="1" type="ORF">ACFQ1S_30230</name>
</gene>
<sequence length="233" mass="26532">MTEVQAPPYPQKRTCPYEPPAGYQEIADAGPVLRVTLYDGRESWIVTGYKESREILTHPNLSSQRTHPGFPIVAPRFKSPIARNLVLEVDGRYRMPTEIRRAIVGTTKDVDRQRYAVQAIPALLKFHTDQIGHRPGVLVWFHDEERSLRPLFDPENYLDEELLTEVMRYLPEIADALEAWYVREQQSSGLLAVNQGLHVLADRAHLPDLAALTAIRMATAHRMADRLGEANEM</sequence>
<dbReference type="EMBL" id="JBHTIS010002221">
    <property type="protein sequence ID" value="MFD1049509.1"/>
    <property type="molecule type" value="Genomic_DNA"/>
</dbReference>
<feature type="non-terminal residue" evidence="1">
    <location>
        <position position="233"/>
    </location>
</feature>
<comment type="caution">
    <text evidence="1">The sequence shown here is derived from an EMBL/GenBank/DDBJ whole genome shotgun (WGS) entry which is preliminary data.</text>
</comment>
<reference evidence="2" key="1">
    <citation type="journal article" date="2019" name="Int. J. Syst. Evol. Microbiol.">
        <title>The Global Catalogue of Microorganisms (GCM) 10K type strain sequencing project: providing services to taxonomists for standard genome sequencing and annotation.</title>
        <authorList>
            <consortium name="The Broad Institute Genomics Platform"/>
            <consortium name="The Broad Institute Genome Sequencing Center for Infectious Disease"/>
            <person name="Wu L."/>
            <person name="Ma J."/>
        </authorList>
    </citation>
    <scope>NUCLEOTIDE SEQUENCE [LARGE SCALE GENOMIC DNA]</scope>
    <source>
        <strain evidence="2">JCM 31486</strain>
    </source>
</reference>
<protein>
    <submittedName>
        <fullName evidence="1">Uncharacterized protein</fullName>
    </submittedName>
</protein>
<accession>A0ABW3MJU8</accession>
<dbReference type="Gene3D" id="1.10.630.10">
    <property type="entry name" value="Cytochrome P450"/>
    <property type="match status" value="1"/>
</dbReference>